<dbReference type="InterPro" id="IPR013986">
    <property type="entry name" value="DExx_box_DNA_helicase_dom_sf"/>
</dbReference>
<dbReference type="Proteomes" id="UP000183994">
    <property type="component" value="Unassembled WGS sequence"/>
</dbReference>
<evidence type="ECO:0000256" key="10">
    <source>
        <dbReference type="ARBA" id="ARBA00034923"/>
    </source>
</evidence>
<keyword evidence="5 12" id="KW-0067">ATP-binding</keyword>
<gene>
    <name evidence="15" type="ORF">SAMN02745216_04270</name>
</gene>
<dbReference type="GO" id="GO:0003677">
    <property type="term" value="F:DNA binding"/>
    <property type="evidence" value="ECO:0007669"/>
    <property type="project" value="UniProtKB-KW"/>
</dbReference>
<evidence type="ECO:0000256" key="1">
    <source>
        <dbReference type="ARBA" id="ARBA00009922"/>
    </source>
</evidence>
<evidence type="ECO:0000256" key="12">
    <source>
        <dbReference type="PROSITE-ProRule" id="PRU00560"/>
    </source>
</evidence>
<evidence type="ECO:0000256" key="9">
    <source>
        <dbReference type="ARBA" id="ARBA00034808"/>
    </source>
</evidence>
<keyword evidence="2 12" id="KW-0547">Nucleotide-binding</keyword>
<dbReference type="Gene3D" id="3.40.50.300">
    <property type="entry name" value="P-loop containing nucleotide triphosphate hydrolases"/>
    <property type="match status" value="3"/>
</dbReference>
<keyword evidence="4 12" id="KW-0347">Helicase</keyword>
<feature type="binding site" evidence="12">
    <location>
        <begin position="22"/>
        <end position="29"/>
    </location>
    <ligand>
        <name>ATP</name>
        <dbReference type="ChEBI" id="CHEBI:30616"/>
    </ligand>
</feature>
<organism evidence="15 16">
    <name type="scientific">Desulfatibacillum alkenivorans DSM 16219</name>
    <dbReference type="NCBI Taxonomy" id="1121393"/>
    <lineage>
        <taxon>Bacteria</taxon>
        <taxon>Pseudomonadati</taxon>
        <taxon>Thermodesulfobacteriota</taxon>
        <taxon>Desulfobacteria</taxon>
        <taxon>Desulfobacterales</taxon>
        <taxon>Desulfatibacillaceae</taxon>
        <taxon>Desulfatibacillum</taxon>
    </lineage>
</organism>
<dbReference type="GO" id="GO:0005524">
    <property type="term" value="F:ATP binding"/>
    <property type="evidence" value="ECO:0007669"/>
    <property type="project" value="UniProtKB-UniRule"/>
</dbReference>
<sequence>MKMTKEQMAVVESDAAMRMLNCGSGCGKTAVLGSCALKEQDRLGGNGRVVVFSLTNYAADKIYKTIQSHARDRELLRQIGVRTPDPGIECSTIHGFCLRRRRISKHGVVEKDAAEQDLLLEILQSKGLVDEHSMKTILKMYRCRQIPPAESLTDFYDLVPRDEVKGILAEMNRLKKEQGLVTFNDILVRFLKMLDKPHFLKRIQRECPVLIVDEFQDLNTVAWRILKKLASTSACARIIVAGDDAQTAFAYADASFKRFKQFRQAFSDHQEFRLTINQRSTQQIQDVSDALVRQSRYSSRKTVVANRIGDKPGFYCNCSSQAIHEHIIEEIRGFAEDGIPLDQMAVFYRFNADAFGFRRCLSKNHIPYMVFGDKSSRKGPFVRLLLAMVQIITNDQPSGAAWMEVLRNVEGLGEKQAEKVFAWLKHKQSNDFQYPRQLKFTAPLERTLRFLHDTKDNVGSPLDKLFALVDFIRSMPKVNKTVKDHILPTMAKIVHDYGLKDLPDKFNDPSYPLCFPPQTNPPYPKTYLTLSTIHRIKGGEYEVVFYLGTNDETYEDHGNFSTPKDRELELQLMNIAVTRARTHLQMYFPVDWKVVKKGGHASNPWTFFNGLHKEIFQTPEGPNHEEEQS</sequence>
<accession>A0A1M6W7B3</accession>
<keyword evidence="16" id="KW-1185">Reference proteome</keyword>
<dbReference type="Gene3D" id="1.10.486.10">
    <property type="entry name" value="PCRA, domain 4"/>
    <property type="match status" value="1"/>
</dbReference>
<keyword evidence="6" id="KW-0238">DNA-binding</keyword>
<feature type="domain" description="UvrD-like helicase ATP-binding" evidence="13">
    <location>
        <begin position="1"/>
        <end position="281"/>
    </location>
</feature>
<evidence type="ECO:0000259" key="14">
    <source>
        <dbReference type="PROSITE" id="PS51217"/>
    </source>
</evidence>
<feature type="domain" description="UvrD-like helicase C-terminal" evidence="14">
    <location>
        <begin position="282"/>
        <end position="538"/>
    </location>
</feature>
<evidence type="ECO:0000256" key="6">
    <source>
        <dbReference type="ARBA" id="ARBA00023125"/>
    </source>
</evidence>
<comment type="catalytic activity">
    <reaction evidence="11">
        <text>ATP + H2O = ADP + phosphate + H(+)</text>
        <dbReference type="Rhea" id="RHEA:13065"/>
        <dbReference type="ChEBI" id="CHEBI:15377"/>
        <dbReference type="ChEBI" id="CHEBI:15378"/>
        <dbReference type="ChEBI" id="CHEBI:30616"/>
        <dbReference type="ChEBI" id="CHEBI:43474"/>
        <dbReference type="ChEBI" id="CHEBI:456216"/>
        <dbReference type="EC" id="5.6.2.4"/>
    </reaction>
</comment>
<evidence type="ECO:0000256" key="3">
    <source>
        <dbReference type="ARBA" id="ARBA00022801"/>
    </source>
</evidence>
<evidence type="ECO:0000313" key="15">
    <source>
        <dbReference type="EMBL" id="SHK89664.1"/>
    </source>
</evidence>
<evidence type="ECO:0000313" key="16">
    <source>
        <dbReference type="Proteomes" id="UP000183994"/>
    </source>
</evidence>
<dbReference type="PROSITE" id="PS51217">
    <property type="entry name" value="UVRD_HELICASE_CTER"/>
    <property type="match status" value="1"/>
</dbReference>
<dbReference type="EC" id="5.6.2.4" evidence="9"/>
<evidence type="ECO:0000256" key="2">
    <source>
        <dbReference type="ARBA" id="ARBA00022741"/>
    </source>
</evidence>
<dbReference type="InterPro" id="IPR014016">
    <property type="entry name" value="UvrD-like_ATP-bd"/>
</dbReference>
<dbReference type="Pfam" id="PF13361">
    <property type="entry name" value="UvrD_C"/>
    <property type="match status" value="1"/>
</dbReference>
<dbReference type="STRING" id="1121393.SAMN02745216_04270"/>
<dbReference type="PANTHER" id="PTHR11070:SF2">
    <property type="entry name" value="ATP-DEPENDENT DNA HELICASE SRS2"/>
    <property type="match status" value="1"/>
</dbReference>
<dbReference type="SUPFAM" id="SSF52540">
    <property type="entry name" value="P-loop containing nucleoside triphosphate hydrolases"/>
    <property type="match status" value="1"/>
</dbReference>
<dbReference type="PANTHER" id="PTHR11070">
    <property type="entry name" value="UVRD / RECB / PCRA DNA HELICASE FAMILY MEMBER"/>
    <property type="match status" value="1"/>
</dbReference>
<dbReference type="InterPro" id="IPR014017">
    <property type="entry name" value="DNA_helicase_UvrD-like_C"/>
</dbReference>
<dbReference type="GO" id="GO:0043138">
    <property type="term" value="F:3'-5' DNA helicase activity"/>
    <property type="evidence" value="ECO:0007669"/>
    <property type="project" value="UniProtKB-EC"/>
</dbReference>
<reference evidence="16" key="1">
    <citation type="submission" date="2016-11" db="EMBL/GenBank/DDBJ databases">
        <authorList>
            <person name="Varghese N."/>
            <person name="Submissions S."/>
        </authorList>
    </citation>
    <scope>NUCLEOTIDE SEQUENCE [LARGE SCALE GENOMIC DNA]</scope>
    <source>
        <strain evidence="16">DSM 16219</strain>
    </source>
</reference>
<dbReference type="InterPro" id="IPR027417">
    <property type="entry name" value="P-loop_NTPase"/>
</dbReference>
<dbReference type="Pfam" id="PF00580">
    <property type="entry name" value="UvrD-helicase"/>
    <property type="match status" value="1"/>
</dbReference>
<comment type="similarity">
    <text evidence="1">Belongs to the helicase family. UvrD subfamily.</text>
</comment>
<comment type="catalytic activity">
    <reaction evidence="8">
        <text>Couples ATP hydrolysis with the unwinding of duplex DNA by translocating in the 3'-5' direction.</text>
        <dbReference type="EC" id="5.6.2.4"/>
    </reaction>
</comment>
<dbReference type="Gene3D" id="1.10.10.160">
    <property type="match status" value="1"/>
</dbReference>
<evidence type="ECO:0000256" key="5">
    <source>
        <dbReference type="ARBA" id="ARBA00022840"/>
    </source>
</evidence>
<evidence type="ECO:0000259" key="13">
    <source>
        <dbReference type="PROSITE" id="PS51198"/>
    </source>
</evidence>
<proteinExistence type="inferred from homology"/>
<dbReference type="InterPro" id="IPR000212">
    <property type="entry name" value="DNA_helicase_UvrD/REP"/>
</dbReference>
<dbReference type="AlphaFoldDB" id="A0A1M6W7B3"/>
<dbReference type="GO" id="GO:0000725">
    <property type="term" value="P:recombinational repair"/>
    <property type="evidence" value="ECO:0007669"/>
    <property type="project" value="TreeGrafter"/>
</dbReference>
<name>A0A1M6W7B3_9BACT</name>
<keyword evidence="3 12" id="KW-0378">Hydrolase</keyword>
<dbReference type="PROSITE" id="PS51198">
    <property type="entry name" value="UVRD_HELICASE_ATP_BIND"/>
    <property type="match status" value="1"/>
</dbReference>
<protein>
    <recommendedName>
        <fullName evidence="9">DNA 3'-5' helicase</fullName>
        <ecNumber evidence="9">5.6.2.4</ecNumber>
    </recommendedName>
    <alternativeName>
        <fullName evidence="10">DNA 3'-5' helicase II</fullName>
    </alternativeName>
</protein>
<keyword evidence="7" id="KW-0413">Isomerase</keyword>
<evidence type="ECO:0000256" key="8">
    <source>
        <dbReference type="ARBA" id="ARBA00034617"/>
    </source>
</evidence>
<dbReference type="OrthoDB" id="5318045at2"/>
<evidence type="ECO:0000256" key="11">
    <source>
        <dbReference type="ARBA" id="ARBA00048988"/>
    </source>
</evidence>
<evidence type="ECO:0000256" key="7">
    <source>
        <dbReference type="ARBA" id="ARBA00023235"/>
    </source>
</evidence>
<evidence type="ECO:0000256" key="4">
    <source>
        <dbReference type="ARBA" id="ARBA00022806"/>
    </source>
</evidence>
<dbReference type="EMBL" id="FQZU01000037">
    <property type="protein sequence ID" value="SHK89664.1"/>
    <property type="molecule type" value="Genomic_DNA"/>
</dbReference>
<dbReference type="RefSeq" id="WP_073478291.1">
    <property type="nucleotide sequence ID" value="NZ_FQZU01000037.1"/>
</dbReference>
<dbReference type="GO" id="GO:0016887">
    <property type="term" value="F:ATP hydrolysis activity"/>
    <property type="evidence" value="ECO:0007669"/>
    <property type="project" value="RHEA"/>
</dbReference>